<dbReference type="Proteomes" id="UP000886885">
    <property type="component" value="Chromosome 7D"/>
</dbReference>
<evidence type="ECO:0000313" key="2">
    <source>
        <dbReference type="EMBL" id="KAG6766935.1"/>
    </source>
</evidence>
<reference evidence="2" key="1">
    <citation type="journal article" date="2020" name="bioRxiv">
        <title>Hybrid origin of Populus tomentosa Carr. identified through genome sequencing and phylogenomic analysis.</title>
        <authorList>
            <person name="An X."/>
            <person name="Gao K."/>
            <person name="Chen Z."/>
            <person name="Li J."/>
            <person name="Yang X."/>
            <person name="Yang X."/>
            <person name="Zhou J."/>
            <person name="Guo T."/>
            <person name="Zhao T."/>
            <person name="Huang S."/>
            <person name="Miao D."/>
            <person name="Khan W.U."/>
            <person name="Rao P."/>
            <person name="Ye M."/>
            <person name="Lei B."/>
            <person name="Liao W."/>
            <person name="Wang J."/>
            <person name="Ji L."/>
            <person name="Li Y."/>
            <person name="Guo B."/>
            <person name="Mustafa N.S."/>
            <person name="Li S."/>
            <person name="Yun Q."/>
            <person name="Keller S.R."/>
            <person name="Mao J."/>
            <person name="Zhang R."/>
            <person name="Strauss S.H."/>
        </authorList>
    </citation>
    <scope>NUCLEOTIDE SEQUENCE</scope>
    <source>
        <strain evidence="2">GM15</strain>
        <tissue evidence="2">Leaf</tissue>
    </source>
</reference>
<accession>A0A8X7ZDW2</accession>
<evidence type="ECO:0000256" key="1">
    <source>
        <dbReference type="SAM" id="Phobius"/>
    </source>
</evidence>
<dbReference type="EMBL" id="JAAWWB010000014">
    <property type="protein sequence ID" value="KAG6766935.1"/>
    <property type="molecule type" value="Genomic_DNA"/>
</dbReference>
<keyword evidence="1" id="KW-0472">Membrane</keyword>
<comment type="caution">
    <text evidence="2">The sequence shown here is derived from an EMBL/GenBank/DDBJ whole genome shotgun (WGS) entry which is preliminary data.</text>
</comment>
<dbReference type="AlphaFoldDB" id="A0A8X7ZDW2"/>
<proteinExistence type="predicted"/>
<name>A0A8X7ZDW2_POPTO</name>
<sequence length="183" mass="18977">MIRKTGLPLNFLLSTSKIVGYVSSMLFLVSAESGIATSDIFPIESIVAASSMVCTTVAYDPGIATSWVVCTTVVAESRVATDGIFPVEPGVAASTIESEVTASGIFPVESSVVASSMVCTTIAIYPSIVVSWVVYTIVVAESGIAATSIFANDSCVTVGNMVYTSLPLLRLITLVFSLGLIST</sequence>
<keyword evidence="3" id="KW-1185">Reference proteome</keyword>
<evidence type="ECO:0000313" key="3">
    <source>
        <dbReference type="Proteomes" id="UP000886885"/>
    </source>
</evidence>
<protein>
    <submittedName>
        <fullName evidence="2">Uncharacterized protein</fullName>
    </submittedName>
</protein>
<keyword evidence="1" id="KW-1133">Transmembrane helix</keyword>
<organism evidence="2 3">
    <name type="scientific">Populus tomentosa</name>
    <name type="common">Chinese white poplar</name>
    <dbReference type="NCBI Taxonomy" id="118781"/>
    <lineage>
        <taxon>Eukaryota</taxon>
        <taxon>Viridiplantae</taxon>
        <taxon>Streptophyta</taxon>
        <taxon>Embryophyta</taxon>
        <taxon>Tracheophyta</taxon>
        <taxon>Spermatophyta</taxon>
        <taxon>Magnoliopsida</taxon>
        <taxon>eudicotyledons</taxon>
        <taxon>Gunneridae</taxon>
        <taxon>Pentapetalae</taxon>
        <taxon>rosids</taxon>
        <taxon>fabids</taxon>
        <taxon>Malpighiales</taxon>
        <taxon>Salicaceae</taxon>
        <taxon>Saliceae</taxon>
        <taxon>Populus</taxon>
    </lineage>
</organism>
<feature type="transmembrane region" description="Helical" evidence="1">
    <location>
        <begin position="124"/>
        <end position="150"/>
    </location>
</feature>
<gene>
    <name evidence="2" type="ORF">POTOM_028113</name>
</gene>
<keyword evidence="1" id="KW-0812">Transmembrane</keyword>
<feature type="transmembrane region" description="Helical" evidence="1">
    <location>
        <begin position="162"/>
        <end position="181"/>
    </location>
</feature>